<sequence length="149" mass="17021">MGEWIQSIADTYKAICAGEAPWVALGNFMNAWYDYAKDQREALVSESLPALATSSLEQRRWAAFCVASVEYLCQRYGLHCPDWVYQSQYSLVEPWFHAVNPHKPQVRARLIETTPEPFTRRNIYCGNKMFANKYEFAAQAGTTSPNQAI</sequence>
<dbReference type="EMBL" id="BNJF01000010">
    <property type="protein sequence ID" value="GHO50943.1"/>
    <property type="molecule type" value="Genomic_DNA"/>
</dbReference>
<reference evidence="1" key="1">
    <citation type="submission" date="2020-10" db="EMBL/GenBank/DDBJ databases">
        <title>Taxonomic study of unclassified bacteria belonging to the class Ktedonobacteria.</title>
        <authorList>
            <person name="Yabe S."/>
            <person name="Wang C.M."/>
            <person name="Zheng Y."/>
            <person name="Sakai Y."/>
            <person name="Cavaletti L."/>
            <person name="Monciardini P."/>
            <person name="Donadio S."/>
        </authorList>
    </citation>
    <scope>NUCLEOTIDE SEQUENCE</scope>
    <source>
        <strain evidence="1">SOSP1-1</strain>
    </source>
</reference>
<protein>
    <submittedName>
        <fullName evidence="1">Uncharacterized protein</fullName>
    </submittedName>
</protein>
<name>A0A8J3IEK8_9CHLR</name>
<dbReference type="Proteomes" id="UP000612362">
    <property type="component" value="Unassembled WGS sequence"/>
</dbReference>
<organism evidence="1 2">
    <name type="scientific">Ktedonospora formicarum</name>
    <dbReference type="NCBI Taxonomy" id="2778364"/>
    <lineage>
        <taxon>Bacteria</taxon>
        <taxon>Bacillati</taxon>
        <taxon>Chloroflexota</taxon>
        <taxon>Ktedonobacteria</taxon>
        <taxon>Ktedonobacterales</taxon>
        <taxon>Ktedonobacteraceae</taxon>
        <taxon>Ktedonospora</taxon>
    </lineage>
</organism>
<comment type="caution">
    <text evidence="1">The sequence shown here is derived from an EMBL/GenBank/DDBJ whole genome shotgun (WGS) entry which is preliminary data.</text>
</comment>
<dbReference type="AlphaFoldDB" id="A0A8J3IEK8"/>
<dbReference type="RefSeq" id="WP_220199896.1">
    <property type="nucleotide sequence ID" value="NZ_BNJF01000010.1"/>
</dbReference>
<accession>A0A8J3IEK8</accession>
<proteinExistence type="predicted"/>
<gene>
    <name evidence="1" type="ORF">KSX_91060</name>
</gene>
<evidence type="ECO:0000313" key="2">
    <source>
        <dbReference type="Proteomes" id="UP000612362"/>
    </source>
</evidence>
<keyword evidence="2" id="KW-1185">Reference proteome</keyword>
<evidence type="ECO:0000313" key="1">
    <source>
        <dbReference type="EMBL" id="GHO50943.1"/>
    </source>
</evidence>